<dbReference type="Pfam" id="PF10442">
    <property type="entry name" value="FIST_C"/>
    <property type="match status" value="1"/>
</dbReference>
<feature type="domain" description="FIST" evidence="1">
    <location>
        <begin position="26"/>
        <end position="219"/>
    </location>
</feature>
<dbReference type="InterPro" id="IPR013702">
    <property type="entry name" value="FIST_domain_N"/>
</dbReference>
<dbReference type="AlphaFoldDB" id="A0A1J5T1A3"/>
<name>A0A1J5T1A3_9ZZZZ</name>
<evidence type="ECO:0000259" key="2">
    <source>
        <dbReference type="SMART" id="SM01204"/>
    </source>
</evidence>
<evidence type="ECO:0000259" key="1">
    <source>
        <dbReference type="SMART" id="SM00897"/>
    </source>
</evidence>
<dbReference type="InterPro" id="IPR019494">
    <property type="entry name" value="FIST_C"/>
</dbReference>
<dbReference type="Pfam" id="PF08495">
    <property type="entry name" value="FIST"/>
    <property type="match status" value="1"/>
</dbReference>
<dbReference type="EMBL" id="MLJW01000036">
    <property type="protein sequence ID" value="OIR07620.1"/>
    <property type="molecule type" value="Genomic_DNA"/>
</dbReference>
<dbReference type="PANTHER" id="PTHR40252:SF2">
    <property type="entry name" value="BLR0328 PROTEIN"/>
    <property type="match status" value="1"/>
</dbReference>
<sequence length="380" mass="41772">MKIKQQHFVQDKWLEKSSDAGFNINKAQLVFALGSTQLIANKELFDYLKNIHPAANILCASTAGEIIGDDVVDNSIVVTAIEFDKTNVKCIETNIQDHENSFETGKYLMQQLNADDLVGVFIISDGIKINGSSLVSGLNENNNRQVPVTGGLAGDAARFDKTYVGLNHSPAEGNIVAVGFYGKHLKIGHGSFGGWDEFGRERIITKSDKNILYEIDGRNALELYKEYLGTYAAELPGSALLFPLSLKIEDPATTLVRTILSINEKEKSMTFAGDLPEGSKVRLMKANLDKLIDASSSAAKQSLKNQTQQPQLAFLISCVGRRLILQERSYEEIQAAKSIFGNATSIGGFYSYGEISPYNQYTSCELHNQTMTITTFTEIT</sequence>
<dbReference type="PANTHER" id="PTHR40252">
    <property type="entry name" value="BLR0328 PROTEIN"/>
    <property type="match status" value="1"/>
</dbReference>
<organism evidence="3">
    <name type="scientific">mine drainage metagenome</name>
    <dbReference type="NCBI Taxonomy" id="410659"/>
    <lineage>
        <taxon>unclassified sequences</taxon>
        <taxon>metagenomes</taxon>
        <taxon>ecological metagenomes</taxon>
    </lineage>
</organism>
<dbReference type="SMART" id="SM00897">
    <property type="entry name" value="FIST"/>
    <property type="match status" value="1"/>
</dbReference>
<dbReference type="SMART" id="SM01204">
    <property type="entry name" value="FIST_C"/>
    <property type="match status" value="1"/>
</dbReference>
<feature type="domain" description="FIST C-domain" evidence="2">
    <location>
        <begin position="220"/>
        <end position="358"/>
    </location>
</feature>
<evidence type="ECO:0000313" key="3">
    <source>
        <dbReference type="EMBL" id="OIR07620.1"/>
    </source>
</evidence>
<comment type="caution">
    <text evidence="3">The sequence shown here is derived from an EMBL/GenBank/DDBJ whole genome shotgun (WGS) entry which is preliminary data.</text>
</comment>
<accession>A0A1J5T1A3</accession>
<gene>
    <name evidence="3" type="ORF">GALL_102830</name>
</gene>
<protein>
    <submittedName>
        <fullName evidence="3">FIST N domain protein</fullName>
    </submittedName>
</protein>
<reference evidence="3" key="1">
    <citation type="submission" date="2016-10" db="EMBL/GenBank/DDBJ databases">
        <title>Sequence of Gallionella enrichment culture.</title>
        <authorList>
            <person name="Poehlein A."/>
            <person name="Muehling M."/>
            <person name="Daniel R."/>
        </authorList>
    </citation>
    <scope>NUCLEOTIDE SEQUENCE</scope>
</reference>
<proteinExistence type="predicted"/>